<proteinExistence type="predicted"/>
<dbReference type="RefSeq" id="WP_089888198.1">
    <property type="nucleotide sequence ID" value="NZ_CALJFH010000011.1"/>
</dbReference>
<dbReference type="InterPro" id="IPR029058">
    <property type="entry name" value="AB_hydrolase_fold"/>
</dbReference>
<evidence type="ECO:0000259" key="1">
    <source>
        <dbReference type="Pfam" id="PF12146"/>
    </source>
</evidence>
<dbReference type="AlphaFoldDB" id="A0A1H3I805"/>
<sequence length="326" mass="34837">MRRFGKWLGRALLSCAALGSLLYFLGPYEPVETDVSFDPQRFGEGVEAYFSSVESAYDDITEGVQKRVVWAGAAEARTPLSVLYIHGFSATSEEIRPVPDRVATALGANLVYTRLTGHGRGGAAMAEASAGDWMRDTAEALAAARAVGDEVIVISTSTGGALTALAMLDPAMREGVKGAVFVSPNFGLKDPLAWVLTLPAARFFVPLIAGKERSWAAANAQQEKYWSTRYPTVAVLPMAALVKEALTRDYSGVTVPALFHYASDDQVVDAEATANFAAHWGGAVSEALLADEARVEDSRHVLAGDIVSPEQTEVLSGIILNWINDL</sequence>
<dbReference type="Proteomes" id="UP000199026">
    <property type="component" value="Unassembled WGS sequence"/>
</dbReference>
<feature type="domain" description="Serine aminopeptidase S33" evidence="1">
    <location>
        <begin position="82"/>
        <end position="287"/>
    </location>
</feature>
<keyword evidence="3" id="KW-1185">Reference proteome</keyword>
<protein>
    <submittedName>
        <fullName evidence="2">Esterase/lipase</fullName>
    </submittedName>
</protein>
<dbReference type="Pfam" id="PF12146">
    <property type="entry name" value="Hydrolase_4"/>
    <property type="match status" value="1"/>
</dbReference>
<reference evidence="2 3" key="1">
    <citation type="submission" date="2016-10" db="EMBL/GenBank/DDBJ databases">
        <authorList>
            <person name="de Groot N.N."/>
        </authorList>
    </citation>
    <scope>NUCLEOTIDE SEQUENCE [LARGE SCALE GENOMIC DNA]</scope>
    <source>
        <strain evidence="2 3">DSM 24677</strain>
    </source>
</reference>
<dbReference type="GeneID" id="78123705"/>
<dbReference type="EMBL" id="FNPR01000001">
    <property type="protein sequence ID" value="SDY23810.1"/>
    <property type="molecule type" value="Genomic_DNA"/>
</dbReference>
<dbReference type="InterPro" id="IPR022742">
    <property type="entry name" value="Hydrolase_4"/>
</dbReference>
<dbReference type="STRING" id="576131.SAMN05444486_101919"/>
<evidence type="ECO:0000313" key="3">
    <source>
        <dbReference type="Proteomes" id="UP000199026"/>
    </source>
</evidence>
<dbReference type="InterPro" id="IPR051044">
    <property type="entry name" value="MAG_DAG_Lipase"/>
</dbReference>
<dbReference type="PANTHER" id="PTHR11614">
    <property type="entry name" value="PHOSPHOLIPASE-RELATED"/>
    <property type="match status" value="1"/>
</dbReference>
<evidence type="ECO:0000313" key="2">
    <source>
        <dbReference type="EMBL" id="SDY23810.1"/>
    </source>
</evidence>
<dbReference type="Gene3D" id="3.40.50.1820">
    <property type="entry name" value="alpha/beta hydrolase"/>
    <property type="match status" value="1"/>
</dbReference>
<dbReference type="SUPFAM" id="SSF53474">
    <property type="entry name" value="alpha/beta-Hydrolases"/>
    <property type="match status" value="1"/>
</dbReference>
<organism evidence="2 3">
    <name type="scientific">Lentibacter algarum</name>
    <dbReference type="NCBI Taxonomy" id="576131"/>
    <lineage>
        <taxon>Bacteria</taxon>
        <taxon>Pseudomonadati</taxon>
        <taxon>Pseudomonadota</taxon>
        <taxon>Alphaproteobacteria</taxon>
        <taxon>Rhodobacterales</taxon>
        <taxon>Roseobacteraceae</taxon>
        <taxon>Lentibacter</taxon>
    </lineage>
</organism>
<accession>A0A1H3I805</accession>
<dbReference type="OrthoDB" id="5416147at2"/>
<gene>
    <name evidence="2" type="ORF">SAMN05444486_101919</name>
</gene>
<name>A0A1H3I805_9RHOB</name>